<dbReference type="Pfam" id="PF03796">
    <property type="entry name" value="DnaB_C"/>
    <property type="match status" value="1"/>
</dbReference>
<dbReference type="SUPFAM" id="SSF48024">
    <property type="entry name" value="N-terminal domain of DnaB helicase"/>
    <property type="match status" value="1"/>
</dbReference>
<dbReference type="GO" id="GO:1990077">
    <property type="term" value="C:primosome complex"/>
    <property type="evidence" value="ECO:0007669"/>
    <property type="project" value="UniProtKB-UniRule"/>
</dbReference>
<dbReference type="GO" id="GO:0005829">
    <property type="term" value="C:cytosol"/>
    <property type="evidence" value="ECO:0007669"/>
    <property type="project" value="TreeGrafter"/>
</dbReference>
<protein>
    <recommendedName>
        <fullName evidence="11 12">Replicative DNA helicase</fullName>
        <ecNumber evidence="11 12">5.6.2.3</ecNumber>
    </recommendedName>
</protein>
<reference evidence="14" key="1">
    <citation type="journal article" date="2015" name="PeerJ">
        <title>First genomic representation of candidate bacterial phylum KSB3 points to enhanced environmental sensing as a trigger of wastewater bulking.</title>
        <authorList>
            <person name="Sekiguchi Y."/>
            <person name="Ohashi A."/>
            <person name="Parks D.H."/>
            <person name="Yamauchi T."/>
            <person name="Tyson G.W."/>
            <person name="Hugenholtz P."/>
        </authorList>
    </citation>
    <scope>NUCLEOTIDE SEQUENCE [LARGE SCALE GENOMIC DNA]</scope>
</reference>
<dbReference type="GO" id="GO:0043139">
    <property type="term" value="F:5'-3' DNA helicase activity"/>
    <property type="evidence" value="ECO:0007669"/>
    <property type="project" value="UniProtKB-EC"/>
</dbReference>
<dbReference type="EMBL" id="DF820466">
    <property type="protein sequence ID" value="GAK57974.1"/>
    <property type="molecule type" value="Genomic_DNA"/>
</dbReference>
<dbReference type="FunFam" id="3.40.50.300:FF:000076">
    <property type="entry name" value="Replicative DNA helicase"/>
    <property type="match status" value="1"/>
</dbReference>
<evidence type="ECO:0000256" key="11">
    <source>
        <dbReference type="NCBIfam" id="TIGR00665"/>
    </source>
</evidence>
<dbReference type="NCBIfam" id="NF004384">
    <property type="entry name" value="PRK05748.1"/>
    <property type="match status" value="1"/>
</dbReference>
<evidence type="ECO:0000313" key="15">
    <source>
        <dbReference type="Proteomes" id="UP000030661"/>
    </source>
</evidence>
<keyword evidence="5 12" id="KW-0378">Hydrolase</keyword>
<evidence type="ECO:0000256" key="10">
    <source>
        <dbReference type="ARBA" id="ARBA00048954"/>
    </source>
</evidence>
<dbReference type="STRING" id="1499967.U27_04947"/>
<keyword evidence="3 12" id="KW-0235">DNA replication</keyword>
<keyword evidence="6 12" id="KW-0347">Helicase</keyword>
<proteinExistence type="inferred from homology"/>
<feature type="domain" description="SF4 helicase" evidence="13">
    <location>
        <begin position="182"/>
        <end position="446"/>
    </location>
</feature>
<dbReference type="GO" id="GO:0042802">
    <property type="term" value="F:identical protein binding"/>
    <property type="evidence" value="ECO:0007669"/>
    <property type="project" value="UniProtKB-ARBA"/>
</dbReference>
<evidence type="ECO:0000256" key="2">
    <source>
        <dbReference type="ARBA" id="ARBA00022515"/>
    </source>
</evidence>
<dbReference type="FunFam" id="1.10.860.10:FF:000001">
    <property type="entry name" value="Replicative DNA helicase"/>
    <property type="match status" value="1"/>
</dbReference>
<evidence type="ECO:0000256" key="12">
    <source>
        <dbReference type="RuleBase" id="RU362085"/>
    </source>
</evidence>
<comment type="similarity">
    <text evidence="1 12">Belongs to the helicase family. DnaB subfamily.</text>
</comment>
<dbReference type="GO" id="GO:0005524">
    <property type="term" value="F:ATP binding"/>
    <property type="evidence" value="ECO:0007669"/>
    <property type="project" value="UniProtKB-UniRule"/>
</dbReference>
<evidence type="ECO:0000256" key="9">
    <source>
        <dbReference type="ARBA" id="ARBA00023235"/>
    </source>
</evidence>
<keyword evidence="4 12" id="KW-0547">Nucleotide-binding</keyword>
<dbReference type="InterPro" id="IPR007693">
    <property type="entry name" value="DNA_helicase_DnaB-like_N"/>
</dbReference>
<evidence type="ECO:0000256" key="8">
    <source>
        <dbReference type="ARBA" id="ARBA00023125"/>
    </source>
</evidence>
<evidence type="ECO:0000313" key="14">
    <source>
        <dbReference type="EMBL" id="GAK57974.1"/>
    </source>
</evidence>
<dbReference type="InterPro" id="IPR003593">
    <property type="entry name" value="AAA+_ATPase"/>
</dbReference>
<organism evidence="14">
    <name type="scientific">Vecturithrix granuli</name>
    <dbReference type="NCBI Taxonomy" id="1499967"/>
    <lineage>
        <taxon>Bacteria</taxon>
        <taxon>Candidatus Moduliflexota</taxon>
        <taxon>Candidatus Vecturitrichia</taxon>
        <taxon>Candidatus Vecturitrichales</taxon>
        <taxon>Candidatus Vecturitrichaceae</taxon>
        <taxon>Candidatus Vecturithrix</taxon>
    </lineage>
</organism>
<dbReference type="CDD" id="cd00984">
    <property type="entry name" value="DnaB_C"/>
    <property type="match status" value="1"/>
</dbReference>
<dbReference type="InterPro" id="IPR007694">
    <property type="entry name" value="DNA_helicase_DnaB-like_C"/>
</dbReference>
<dbReference type="Gene3D" id="1.10.860.10">
    <property type="entry name" value="DNAb Helicase, Chain A"/>
    <property type="match status" value="1"/>
</dbReference>
<dbReference type="InterPro" id="IPR036185">
    <property type="entry name" value="DNA_heli_DnaB-like_N_sf"/>
</dbReference>
<keyword evidence="2 12" id="KW-0639">Primosome</keyword>
<gene>
    <name evidence="14" type="ORF">U27_04947</name>
</gene>
<comment type="catalytic activity">
    <reaction evidence="10 12">
        <text>ATP + H2O = ADP + phosphate + H(+)</text>
        <dbReference type="Rhea" id="RHEA:13065"/>
        <dbReference type="ChEBI" id="CHEBI:15377"/>
        <dbReference type="ChEBI" id="CHEBI:15378"/>
        <dbReference type="ChEBI" id="CHEBI:30616"/>
        <dbReference type="ChEBI" id="CHEBI:43474"/>
        <dbReference type="ChEBI" id="CHEBI:456216"/>
        <dbReference type="EC" id="5.6.2.3"/>
    </reaction>
</comment>
<name>A0A081C069_VECG1</name>
<dbReference type="Pfam" id="PF00772">
    <property type="entry name" value="DnaB"/>
    <property type="match status" value="1"/>
</dbReference>
<dbReference type="Gene3D" id="3.40.50.300">
    <property type="entry name" value="P-loop containing nucleotide triphosphate hydrolases"/>
    <property type="match status" value="1"/>
</dbReference>
<evidence type="ECO:0000256" key="1">
    <source>
        <dbReference type="ARBA" id="ARBA00008428"/>
    </source>
</evidence>
<keyword evidence="8 12" id="KW-0238">DNA-binding</keyword>
<keyword evidence="7 12" id="KW-0067">ATP-binding</keyword>
<dbReference type="PANTHER" id="PTHR30153:SF2">
    <property type="entry name" value="REPLICATIVE DNA HELICASE"/>
    <property type="match status" value="1"/>
</dbReference>
<accession>A0A081C069</accession>
<dbReference type="PANTHER" id="PTHR30153">
    <property type="entry name" value="REPLICATIVE DNA HELICASE DNAB"/>
    <property type="match status" value="1"/>
</dbReference>
<keyword evidence="15" id="KW-1185">Reference proteome</keyword>
<evidence type="ECO:0000259" key="13">
    <source>
        <dbReference type="PROSITE" id="PS51199"/>
    </source>
</evidence>
<dbReference type="GO" id="GO:0006269">
    <property type="term" value="P:DNA replication, synthesis of primer"/>
    <property type="evidence" value="ECO:0007669"/>
    <property type="project" value="UniProtKB-UniRule"/>
</dbReference>
<evidence type="ECO:0000256" key="4">
    <source>
        <dbReference type="ARBA" id="ARBA00022741"/>
    </source>
</evidence>
<comment type="function">
    <text evidence="12">The main replicative DNA helicase, it participates in initiation and elongation during chromosome replication. Travels ahead of the DNA replisome, separating dsDNA into templates for DNA synthesis. A processive ATP-dependent 5'-3' DNA helicase it has DNA-dependent ATPase activity.</text>
</comment>
<dbReference type="InterPro" id="IPR016136">
    <property type="entry name" value="DNA_helicase_N/primase_C"/>
</dbReference>
<dbReference type="PROSITE" id="PS51199">
    <property type="entry name" value="SF4_HELICASE"/>
    <property type="match status" value="1"/>
</dbReference>
<keyword evidence="9" id="KW-0413">Isomerase</keyword>
<dbReference type="HOGENOM" id="CLU_005373_0_0_0"/>
<dbReference type="GO" id="GO:0016887">
    <property type="term" value="F:ATP hydrolysis activity"/>
    <property type="evidence" value="ECO:0007669"/>
    <property type="project" value="RHEA"/>
</dbReference>
<dbReference type="InterPro" id="IPR027417">
    <property type="entry name" value="P-loop_NTPase"/>
</dbReference>
<dbReference type="InterPro" id="IPR007692">
    <property type="entry name" value="DNA_helicase_DnaB"/>
</dbReference>
<evidence type="ECO:0000256" key="7">
    <source>
        <dbReference type="ARBA" id="ARBA00022840"/>
    </source>
</evidence>
<dbReference type="Proteomes" id="UP000030661">
    <property type="component" value="Unassembled WGS sequence"/>
</dbReference>
<evidence type="ECO:0000256" key="6">
    <source>
        <dbReference type="ARBA" id="ARBA00022806"/>
    </source>
</evidence>
<sequence length="456" mass="51613">MEKLTKKSLEKLPPFDLEVEQAVLGAILLDNTAIFKALEIFDPSDFYRPSHQKIFEAMLRLNERGDVIDLLLLRDELERQHELEDVGGPAYIVSLVDAVPTAANIEFHARIVHEKAIARKLLTASIEIATRCYDDAEDVNDILEDAEQKVFEISEGRIKQGFTPLSEIVKKGFEKIEELSVRKSLVTGVPTGFVELDEMTSGFQPSDLIVLAARPSMGKTSFCLNIAQHIGVREKKPTAIFSLEMSKEQLGIRLLCAEARLNSHDVRIGNIQNDDWERLAHTSEILSQAPIYIDDTPALSILEMRAKSKRLKMEKGLETVIVDYLQLMQPRVRHENRQQEITEISRSLKTLAKELHVPVIALSQLSRAVEQRTDKRPQLSDLRESGAIEQDADVVMFIYRPDVYFDDAPEGVAEIIIGKQRNGPIGTIQLAFIKEYTRFENLDVHHYPTEEGGMVF</sequence>
<dbReference type="NCBIfam" id="TIGR00665">
    <property type="entry name" value="DnaB"/>
    <property type="match status" value="1"/>
</dbReference>
<evidence type="ECO:0000256" key="3">
    <source>
        <dbReference type="ARBA" id="ARBA00022705"/>
    </source>
</evidence>
<dbReference type="AlphaFoldDB" id="A0A081C069"/>
<dbReference type="SMART" id="SM00382">
    <property type="entry name" value="AAA"/>
    <property type="match status" value="1"/>
</dbReference>
<dbReference type="EC" id="5.6.2.3" evidence="11 12"/>
<evidence type="ECO:0000256" key="5">
    <source>
        <dbReference type="ARBA" id="ARBA00022801"/>
    </source>
</evidence>
<dbReference type="GO" id="GO:0003677">
    <property type="term" value="F:DNA binding"/>
    <property type="evidence" value="ECO:0007669"/>
    <property type="project" value="UniProtKB-UniRule"/>
</dbReference>
<dbReference type="eggNOG" id="COG0305">
    <property type="taxonomic scope" value="Bacteria"/>
</dbReference>
<dbReference type="SUPFAM" id="SSF52540">
    <property type="entry name" value="P-loop containing nucleoside triphosphate hydrolases"/>
    <property type="match status" value="1"/>
</dbReference>